<feature type="region of interest" description="Disordered" evidence="1">
    <location>
        <begin position="60"/>
        <end position="79"/>
    </location>
</feature>
<evidence type="ECO:0000313" key="6">
    <source>
        <dbReference type="Proteomes" id="UP000027308"/>
    </source>
</evidence>
<gene>
    <name evidence="4" type="ORF">O204_23165</name>
    <name evidence="3" type="ORF">PS417_11970</name>
</gene>
<evidence type="ECO:0000313" key="3">
    <source>
        <dbReference type="EMBL" id="AIB36282.1"/>
    </source>
</evidence>
<evidence type="ECO:0000256" key="2">
    <source>
        <dbReference type="SAM" id="Phobius"/>
    </source>
</evidence>
<accession>U1TMD9</accession>
<dbReference type="GeneID" id="45622925"/>
<dbReference type="PATRIC" id="fig|1390371.3.peg.1947"/>
<dbReference type="EMBL" id="AVQG01000010">
    <property type="protein sequence ID" value="ERH59651.1"/>
    <property type="molecule type" value="Genomic_DNA"/>
</dbReference>
<keyword evidence="2" id="KW-0472">Membrane</keyword>
<evidence type="ECO:0000313" key="4">
    <source>
        <dbReference type="EMBL" id="ERH59651.1"/>
    </source>
</evidence>
<dbReference type="RefSeq" id="WP_010211000.1">
    <property type="nucleotide sequence ID" value="NZ_AVQG01000010.1"/>
</dbReference>
<keyword evidence="2" id="KW-1133">Transmembrane helix</keyword>
<protein>
    <submittedName>
        <fullName evidence="3">Uncharacterized protein</fullName>
    </submittedName>
</protein>
<proteinExistence type="predicted"/>
<evidence type="ECO:0000256" key="1">
    <source>
        <dbReference type="SAM" id="MobiDB-lite"/>
    </source>
</evidence>
<dbReference type="OrthoDB" id="7024649at2"/>
<reference evidence="3 6" key="2">
    <citation type="submission" date="2014-05" db="EMBL/GenBank/DDBJ databases">
        <title>Pseudomonas simiae WCS417.</title>
        <authorList>
            <person name="Berendsen R.L."/>
        </authorList>
    </citation>
    <scope>NUCLEOTIDE SEQUENCE [LARGE SCALE GENOMIC DNA]</scope>
    <source>
        <strain evidence="3 6">WCS417</strain>
    </source>
</reference>
<keyword evidence="2" id="KW-0812">Transmembrane</keyword>
<dbReference type="EMBL" id="CP007637">
    <property type="protein sequence ID" value="AIB36282.1"/>
    <property type="molecule type" value="Genomic_DNA"/>
</dbReference>
<accession>A0A1N7U2Z5</accession>
<feature type="transmembrane region" description="Helical" evidence="2">
    <location>
        <begin position="12"/>
        <end position="31"/>
    </location>
</feature>
<reference evidence="4 5" key="1">
    <citation type="submission" date="2013-08" db="EMBL/GenBank/DDBJ databases">
        <title>Biodegradation of aromatic compounds in biofilm forming Pseudomonas isolated from sewage sludge.</title>
        <authorList>
            <person name="Qureshi A."/>
            <person name="Ghosh S."/>
            <person name="Khardenavis A.A."/>
            <person name="Kapley A."/>
            <person name="Purohit H.J."/>
        </authorList>
    </citation>
    <scope>NUCLEOTIDE SEQUENCE [LARGE SCALE GENOMIC DNA]</scope>
    <source>
        <strain evidence="4 5">EGD-AQ6</strain>
    </source>
</reference>
<dbReference type="Proteomes" id="UP000016504">
    <property type="component" value="Unassembled WGS sequence"/>
</dbReference>
<dbReference type="Proteomes" id="UP000027308">
    <property type="component" value="Chromosome"/>
</dbReference>
<evidence type="ECO:0000313" key="5">
    <source>
        <dbReference type="Proteomes" id="UP000016504"/>
    </source>
</evidence>
<dbReference type="AlphaFoldDB" id="A0A1N7U2Z5"/>
<name>A0A1N7U2Z5_9PSED</name>
<organism evidence="3 6">
    <name type="scientific">Pseudomonas simiae</name>
    <dbReference type="NCBI Taxonomy" id="321846"/>
    <lineage>
        <taxon>Bacteria</taxon>
        <taxon>Pseudomonadati</taxon>
        <taxon>Pseudomonadota</taxon>
        <taxon>Gammaproteobacteria</taxon>
        <taxon>Pseudomonadales</taxon>
        <taxon>Pseudomonadaceae</taxon>
        <taxon>Pseudomonas</taxon>
    </lineage>
</organism>
<sequence length="79" mass="8611">MNAPEPASSNSFRYFVLGVLCAAVLLGIYFVRLNAEVDREREAANERLALCRQVQSVGRSVMPGSPEPQEVCKSLNGTP</sequence>